<reference evidence="1 2" key="1">
    <citation type="submission" date="2017-04" db="EMBL/GenBank/DDBJ databases">
        <authorList>
            <person name="Afonso C.L."/>
            <person name="Miller P.J."/>
            <person name="Scott M.A."/>
            <person name="Spackman E."/>
            <person name="Goraichik I."/>
            <person name="Dimitrov K.M."/>
            <person name="Suarez D.L."/>
            <person name="Swayne D.E."/>
        </authorList>
    </citation>
    <scope>NUCLEOTIDE SEQUENCE [LARGE SCALE GENOMIC DNA]</scope>
    <source>
        <strain evidence="1 2">DSM 11622</strain>
    </source>
</reference>
<protein>
    <recommendedName>
        <fullName evidence="3">TIGR02453 family protein</fullName>
    </recommendedName>
</protein>
<dbReference type="InterPro" id="IPR012808">
    <property type="entry name" value="CHP02453"/>
</dbReference>
<evidence type="ECO:0000313" key="2">
    <source>
        <dbReference type="Proteomes" id="UP000192266"/>
    </source>
</evidence>
<dbReference type="Proteomes" id="UP000192266">
    <property type="component" value="Unassembled WGS sequence"/>
</dbReference>
<dbReference type="AlphaFoldDB" id="A0A1W1W2L4"/>
<dbReference type="PANTHER" id="PTHR36452:SF1">
    <property type="entry name" value="DUF2461 DOMAIN-CONTAINING PROTEIN"/>
    <property type="match status" value="1"/>
</dbReference>
<dbReference type="STRING" id="645990.SAMN00120144_0148"/>
<dbReference type="NCBIfam" id="TIGR02453">
    <property type="entry name" value="TIGR02453 family protein"/>
    <property type="match status" value="1"/>
</dbReference>
<keyword evidence="2" id="KW-1185">Reference proteome</keyword>
<proteinExistence type="predicted"/>
<gene>
    <name evidence="1" type="ORF">SAMN00120144_0148</name>
</gene>
<dbReference type="OrthoDB" id="9794241at2"/>
<dbReference type="InterPro" id="IPR015996">
    <property type="entry name" value="UCP028451"/>
</dbReference>
<dbReference type="PIRSF" id="PIRSF028451">
    <property type="entry name" value="UCP028451"/>
    <property type="match status" value="1"/>
</dbReference>
<evidence type="ECO:0008006" key="3">
    <source>
        <dbReference type="Google" id="ProtNLM"/>
    </source>
</evidence>
<evidence type="ECO:0000313" key="1">
    <source>
        <dbReference type="EMBL" id="SMB99354.1"/>
    </source>
</evidence>
<dbReference type="EMBL" id="FWWW01000091">
    <property type="protein sequence ID" value="SMB99354.1"/>
    <property type="molecule type" value="Genomic_DNA"/>
</dbReference>
<name>A0A1W1W2L4_9BACT</name>
<sequence>MLQGHTLTFLSQLKANNNAAWFAANRPAYEAAKADFQQLVGQVLAGLATADPAIGRAGLDPRKCLFRINRDVRFSADKSPYKTNFAAWFNVGGKGAPTAGYYLHVEPGASLVAGGMYMPAPDVLARIRQEIDYNLHAFEALLSQPAFARQFRELSRENVLQRPPKGYEVTNPALQYLKLKSFTASQPLPDADMRRPDLAQRIGDAFASLQPLVAFLNKALS</sequence>
<accession>A0A1W1W2L4</accession>
<dbReference type="RefSeq" id="WP_084447217.1">
    <property type="nucleotide sequence ID" value="NZ_FWWW01000091.1"/>
</dbReference>
<organism evidence="1 2">
    <name type="scientific">Hymenobacter roseosalivarius DSM 11622</name>
    <dbReference type="NCBI Taxonomy" id="645990"/>
    <lineage>
        <taxon>Bacteria</taxon>
        <taxon>Pseudomonadati</taxon>
        <taxon>Bacteroidota</taxon>
        <taxon>Cytophagia</taxon>
        <taxon>Cytophagales</taxon>
        <taxon>Hymenobacteraceae</taxon>
        <taxon>Hymenobacter</taxon>
    </lineage>
</organism>
<dbReference type="Pfam" id="PF09365">
    <property type="entry name" value="DUF2461"/>
    <property type="match status" value="1"/>
</dbReference>
<dbReference type="PANTHER" id="PTHR36452">
    <property type="entry name" value="CHROMOSOME 12, WHOLE GENOME SHOTGUN SEQUENCE"/>
    <property type="match status" value="1"/>
</dbReference>